<feature type="domain" description="HTH merR-type" evidence="3">
    <location>
        <begin position="48"/>
        <end position="106"/>
    </location>
</feature>
<feature type="compositionally biased region" description="Basic and acidic residues" evidence="2">
    <location>
        <begin position="14"/>
        <end position="30"/>
    </location>
</feature>
<accession>A0A930VJQ3</accession>
<feature type="region of interest" description="Disordered" evidence="2">
    <location>
        <begin position="1"/>
        <end position="30"/>
    </location>
</feature>
<proteinExistence type="predicted"/>
<evidence type="ECO:0000256" key="1">
    <source>
        <dbReference type="ARBA" id="ARBA00023125"/>
    </source>
</evidence>
<dbReference type="GO" id="GO:0003700">
    <property type="term" value="F:DNA-binding transcription factor activity"/>
    <property type="evidence" value="ECO:0007669"/>
    <property type="project" value="InterPro"/>
</dbReference>
<comment type="caution">
    <text evidence="4">The sequence shown here is derived from an EMBL/GenBank/DDBJ whole genome shotgun (WGS) entry which is preliminary data.</text>
</comment>
<dbReference type="Proteomes" id="UP000640489">
    <property type="component" value="Unassembled WGS sequence"/>
</dbReference>
<evidence type="ECO:0000259" key="3">
    <source>
        <dbReference type="PROSITE" id="PS50937"/>
    </source>
</evidence>
<dbReference type="InterPro" id="IPR000551">
    <property type="entry name" value="MerR-type_HTH_dom"/>
</dbReference>
<dbReference type="PANTHER" id="PTHR30204:SF89">
    <property type="entry name" value="HTH MERR-TYPE DOMAIN-CONTAINING PROTEIN"/>
    <property type="match status" value="1"/>
</dbReference>
<dbReference type="CDD" id="cd00592">
    <property type="entry name" value="HTH_MerR-like"/>
    <property type="match status" value="1"/>
</dbReference>
<dbReference type="InterPro" id="IPR009061">
    <property type="entry name" value="DNA-bd_dom_put_sf"/>
</dbReference>
<dbReference type="EMBL" id="JADKPN010000013">
    <property type="protein sequence ID" value="MBF4765130.1"/>
    <property type="molecule type" value="Genomic_DNA"/>
</dbReference>
<evidence type="ECO:0000313" key="5">
    <source>
        <dbReference type="Proteomes" id="UP000640489"/>
    </source>
</evidence>
<organism evidence="4 5">
    <name type="scientific">Nocardioides islandensis</name>
    <dbReference type="NCBI Taxonomy" id="433663"/>
    <lineage>
        <taxon>Bacteria</taxon>
        <taxon>Bacillati</taxon>
        <taxon>Actinomycetota</taxon>
        <taxon>Actinomycetes</taxon>
        <taxon>Propionibacteriales</taxon>
        <taxon>Nocardioidaceae</taxon>
        <taxon>Nocardioides</taxon>
    </lineage>
</organism>
<dbReference type="SMART" id="SM00422">
    <property type="entry name" value="HTH_MERR"/>
    <property type="match status" value="1"/>
</dbReference>
<dbReference type="PANTHER" id="PTHR30204">
    <property type="entry name" value="REDOX-CYCLING DRUG-SENSING TRANSCRIPTIONAL ACTIVATOR SOXR"/>
    <property type="match status" value="1"/>
</dbReference>
<evidence type="ECO:0000313" key="4">
    <source>
        <dbReference type="EMBL" id="MBF4765130.1"/>
    </source>
</evidence>
<dbReference type="SUPFAM" id="SSF46955">
    <property type="entry name" value="Putative DNA-binding domain"/>
    <property type="match status" value="1"/>
</dbReference>
<protein>
    <submittedName>
        <fullName evidence="4">MerR family transcriptional regulator</fullName>
    </submittedName>
</protein>
<evidence type="ECO:0000256" key="2">
    <source>
        <dbReference type="SAM" id="MobiDB-lite"/>
    </source>
</evidence>
<gene>
    <name evidence="4" type="ORF">ISU07_18525</name>
</gene>
<dbReference type="RefSeq" id="WP_194708319.1">
    <property type="nucleotide sequence ID" value="NZ_JADKPN010000013.1"/>
</dbReference>
<name>A0A930VJQ3_9ACTN</name>
<dbReference type="PROSITE" id="PS50937">
    <property type="entry name" value="HTH_MERR_2"/>
    <property type="match status" value="1"/>
</dbReference>
<dbReference type="InterPro" id="IPR047057">
    <property type="entry name" value="MerR_fam"/>
</dbReference>
<dbReference type="GO" id="GO:0003677">
    <property type="term" value="F:DNA binding"/>
    <property type="evidence" value="ECO:0007669"/>
    <property type="project" value="UniProtKB-KW"/>
</dbReference>
<dbReference type="Pfam" id="PF13411">
    <property type="entry name" value="MerR_1"/>
    <property type="match status" value="1"/>
</dbReference>
<keyword evidence="1" id="KW-0238">DNA-binding</keyword>
<reference evidence="4" key="1">
    <citation type="submission" date="2020-11" db="EMBL/GenBank/DDBJ databases">
        <title>Nocardioides sp. nov., isolated from Soil of Cynanchum wilfordii Hemsley rhizosphere.</title>
        <authorList>
            <person name="Lee J.-S."/>
            <person name="Suh M.K."/>
            <person name="Kim J.-S."/>
        </authorList>
    </citation>
    <scope>NUCLEOTIDE SEQUENCE</scope>
    <source>
        <strain evidence="4">KCTC 19275</strain>
    </source>
</reference>
<sequence>MAEHGDGIGVSQRAESRADSRADARADSRAPRLNIGQVLDELRQDFPGVTIPKIRFLEDKGLIKPERTPSGYRKFSADDVDRLRYVLRMQRDHYLPLKVIGEHLDAIDRGMEPPPLDPVVPTVPKVSLAADGMPSASSFARRDHLRLSRNELLKIAEITSSLLEELEQYGLITPLRGTGHYDTDALVIAQTARELAEFGFEPRHLRAFKTAADREVGLVEQVIAPQKRGRDAAAHARAEETVSEIAALSVRLHATLVKTGLKRG</sequence>
<keyword evidence="5" id="KW-1185">Reference proteome</keyword>
<dbReference type="AlphaFoldDB" id="A0A930VJQ3"/>
<dbReference type="Gene3D" id="1.10.1660.10">
    <property type="match status" value="1"/>
</dbReference>